<dbReference type="EMBL" id="PKPP01005944">
    <property type="protein sequence ID" value="PWA58274.1"/>
    <property type="molecule type" value="Genomic_DNA"/>
</dbReference>
<evidence type="ECO:0000313" key="4">
    <source>
        <dbReference type="Proteomes" id="UP000245207"/>
    </source>
</evidence>
<sequence length="208" mass="23853">MKMYTVDLETSQFYRLQDGQHLVMITLSKVVLIYLIYYCVIYKTINSVTFYGQDLYVLMDDGGLAVLKKIDSETPRVRVLAKAPASCCASLPQCFHLQCDRHILRVIVGKFGESVEVFKLTFSKTWEKVVGLGKNMIFICGASYVCLDAKTPQMENKIYFPSSPIMYYSVETCRFHTLNNEDSFGDFFGTKHHLNPHGWIEPRSIRAD</sequence>
<keyword evidence="1" id="KW-0472">Membrane</keyword>
<comment type="caution">
    <text evidence="3">The sequence shown here is derived from an EMBL/GenBank/DDBJ whole genome shotgun (WGS) entry which is preliminary data.</text>
</comment>
<dbReference type="Pfam" id="PF03478">
    <property type="entry name" value="Beta-prop_KIB1-4"/>
    <property type="match status" value="1"/>
</dbReference>
<gene>
    <name evidence="3" type="ORF">CTI12_AA399370</name>
</gene>
<protein>
    <recommendedName>
        <fullName evidence="2">KIB1-4 beta-propeller domain-containing protein</fullName>
    </recommendedName>
</protein>
<keyword evidence="1" id="KW-1133">Transmembrane helix</keyword>
<reference evidence="3 4" key="1">
    <citation type="journal article" date="2018" name="Mol. Plant">
        <title>The genome of Artemisia annua provides insight into the evolution of Asteraceae family and artemisinin biosynthesis.</title>
        <authorList>
            <person name="Shen Q."/>
            <person name="Zhang L."/>
            <person name="Liao Z."/>
            <person name="Wang S."/>
            <person name="Yan T."/>
            <person name="Shi P."/>
            <person name="Liu M."/>
            <person name="Fu X."/>
            <person name="Pan Q."/>
            <person name="Wang Y."/>
            <person name="Lv Z."/>
            <person name="Lu X."/>
            <person name="Zhang F."/>
            <person name="Jiang W."/>
            <person name="Ma Y."/>
            <person name="Chen M."/>
            <person name="Hao X."/>
            <person name="Li L."/>
            <person name="Tang Y."/>
            <person name="Lv G."/>
            <person name="Zhou Y."/>
            <person name="Sun X."/>
            <person name="Brodelius P.E."/>
            <person name="Rose J.K.C."/>
            <person name="Tang K."/>
        </authorList>
    </citation>
    <scope>NUCLEOTIDE SEQUENCE [LARGE SCALE GENOMIC DNA]</scope>
    <source>
        <strain evidence="4">cv. Huhao1</strain>
        <tissue evidence="3">Leaf</tissue>
    </source>
</reference>
<organism evidence="3 4">
    <name type="scientific">Artemisia annua</name>
    <name type="common">Sweet wormwood</name>
    <dbReference type="NCBI Taxonomy" id="35608"/>
    <lineage>
        <taxon>Eukaryota</taxon>
        <taxon>Viridiplantae</taxon>
        <taxon>Streptophyta</taxon>
        <taxon>Embryophyta</taxon>
        <taxon>Tracheophyta</taxon>
        <taxon>Spermatophyta</taxon>
        <taxon>Magnoliopsida</taxon>
        <taxon>eudicotyledons</taxon>
        <taxon>Gunneridae</taxon>
        <taxon>Pentapetalae</taxon>
        <taxon>asterids</taxon>
        <taxon>campanulids</taxon>
        <taxon>Asterales</taxon>
        <taxon>Asteraceae</taxon>
        <taxon>Asteroideae</taxon>
        <taxon>Anthemideae</taxon>
        <taxon>Artemisiinae</taxon>
        <taxon>Artemisia</taxon>
    </lineage>
</organism>
<evidence type="ECO:0000259" key="2">
    <source>
        <dbReference type="Pfam" id="PF03478"/>
    </source>
</evidence>
<keyword evidence="1" id="KW-0812">Transmembrane</keyword>
<accession>A0A2U1MAG8</accession>
<feature type="transmembrane region" description="Helical" evidence="1">
    <location>
        <begin position="20"/>
        <end position="40"/>
    </location>
</feature>
<dbReference type="PANTHER" id="PTHR33127:SF5">
    <property type="entry name" value="TRANSMEMBRANE PROTEIN"/>
    <property type="match status" value="1"/>
</dbReference>
<dbReference type="PANTHER" id="PTHR33127">
    <property type="entry name" value="TRANSMEMBRANE PROTEIN"/>
    <property type="match status" value="1"/>
</dbReference>
<evidence type="ECO:0000313" key="3">
    <source>
        <dbReference type="EMBL" id="PWA58274.1"/>
    </source>
</evidence>
<feature type="domain" description="KIB1-4 beta-propeller" evidence="2">
    <location>
        <begin position="43"/>
        <end position="161"/>
    </location>
</feature>
<dbReference type="InterPro" id="IPR005174">
    <property type="entry name" value="KIB1-4_b-propeller"/>
</dbReference>
<dbReference type="AlphaFoldDB" id="A0A2U1MAG8"/>
<keyword evidence="4" id="KW-1185">Reference proteome</keyword>
<dbReference type="OrthoDB" id="1863935at2759"/>
<name>A0A2U1MAG8_ARTAN</name>
<evidence type="ECO:0000256" key="1">
    <source>
        <dbReference type="SAM" id="Phobius"/>
    </source>
</evidence>
<dbReference type="Proteomes" id="UP000245207">
    <property type="component" value="Unassembled WGS sequence"/>
</dbReference>
<proteinExistence type="predicted"/>